<dbReference type="AlphaFoldDB" id="G8QZF5"/>
<dbReference type="Proteomes" id="UP000005631">
    <property type="component" value="Chromosome"/>
</dbReference>
<protein>
    <recommendedName>
        <fullName evidence="4">Outer membrane protein beta-barrel domain-containing protein</fullName>
    </recommendedName>
</protein>
<keyword evidence="1" id="KW-0732">Signal</keyword>
<dbReference type="EMBL" id="CP003156">
    <property type="protein sequence ID" value="AEV32583.1"/>
    <property type="molecule type" value="Genomic_DNA"/>
</dbReference>
<sequence>MNLNLKKLLLFTAIALSFSQVSWSQDYFPHGLGIGINGAVATNGSNFDVDHEAIGLHFDHQRNWSRFFSFRTSIEANYFLPDRNSYTSSSGSSPVNVEQITKKLNTTLSLEPILYLRTNAASFYLSLGILAGDHTQYNKRIMRSVDGEEDVSKYKDSYFIVGIKPSIGVTFHMRDNSNDIDFQFSQNLWGGFEDVIDGGLLEYGEYMYVLTIAYRFNFLKG</sequence>
<evidence type="ECO:0000313" key="3">
    <source>
        <dbReference type="Proteomes" id="UP000005631"/>
    </source>
</evidence>
<organism evidence="2 3">
    <name type="scientific">Owenweeksia hongkongensis (strain DSM 17368 / CIP 108786 / JCM 12287 / NRRL B-23963 / UST20020801)</name>
    <dbReference type="NCBI Taxonomy" id="926562"/>
    <lineage>
        <taxon>Bacteria</taxon>
        <taxon>Pseudomonadati</taxon>
        <taxon>Bacteroidota</taxon>
        <taxon>Flavobacteriia</taxon>
        <taxon>Flavobacteriales</taxon>
        <taxon>Owenweeksiaceae</taxon>
        <taxon>Owenweeksia</taxon>
    </lineage>
</organism>
<reference evidence="2 3" key="1">
    <citation type="journal article" date="2012" name="Stand. Genomic Sci.">
        <title>Genome sequence of the orange-pigmented seawater bacterium Owenweeksia hongkongensis type strain (UST20020801(T)).</title>
        <authorList>
            <person name="Riedel T."/>
            <person name="Held B."/>
            <person name="Nolan M."/>
            <person name="Lucas S."/>
            <person name="Lapidus A."/>
            <person name="Tice H."/>
            <person name="Del Rio T.G."/>
            <person name="Cheng J.F."/>
            <person name="Han C."/>
            <person name="Tapia R."/>
            <person name="Goodwin L.A."/>
            <person name="Pitluck S."/>
            <person name="Liolios K."/>
            <person name="Mavromatis K."/>
            <person name="Pagani I."/>
            <person name="Ivanova N."/>
            <person name="Mikhailova N."/>
            <person name="Pati A."/>
            <person name="Chen A."/>
            <person name="Palaniappan K."/>
            <person name="Rohde M."/>
            <person name="Tindall B.J."/>
            <person name="Detter J.C."/>
            <person name="Goker M."/>
            <person name="Woyke T."/>
            <person name="Bristow J."/>
            <person name="Eisen J.A."/>
            <person name="Markowitz V."/>
            <person name="Hugenholtz P."/>
            <person name="Klenk H.P."/>
            <person name="Kyrpides N.C."/>
        </authorList>
    </citation>
    <scope>NUCLEOTIDE SEQUENCE</scope>
    <source>
        <strain evidence="3">DSM 17368 / JCM 12287 / NRRL B-23963</strain>
    </source>
</reference>
<evidence type="ECO:0000313" key="2">
    <source>
        <dbReference type="EMBL" id="AEV32583.1"/>
    </source>
</evidence>
<dbReference type="STRING" id="926562.Oweho_1593"/>
<dbReference type="RefSeq" id="WP_014201939.1">
    <property type="nucleotide sequence ID" value="NC_016599.1"/>
</dbReference>
<gene>
    <name evidence="2" type="ordered locus">Oweho_1593</name>
</gene>
<evidence type="ECO:0000256" key="1">
    <source>
        <dbReference type="SAM" id="SignalP"/>
    </source>
</evidence>
<feature type="signal peptide" evidence="1">
    <location>
        <begin position="1"/>
        <end position="24"/>
    </location>
</feature>
<name>G8QZF5_OWEHD</name>
<evidence type="ECO:0008006" key="4">
    <source>
        <dbReference type="Google" id="ProtNLM"/>
    </source>
</evidence>
<feature type="chain" id="PRO_5003515263" description="Outer membrane protein beta-barrel domain-containing protein" evidence="1">
    <location>
        <begin position="25"/>
        <end position="221"/>
    </location>
</feature>
<dbReference type="KEGG" id="oho:Oweho_1593"/>
<accession>G8QZF5</accession>
<keyword evidence="3" id="KW-1185">Reference proteome</keyword>
<dbReference type="HOGENOM" id="CLU_1249595_0_0_10"/>
<proteinExistence type="predicted"/>